<evidence type="ECO:0000313" key="6">
    <source>
        <dbReference type="EMBL" id="KAJ5368869.1"/>
    </source>
</evidence>
<reference evidence="6" key="1">
    <citation type="submission" date="2022-11" db="EMBL/GenBank/DDBJ databases">
        <authorList>
            <person name="Petersen C."/>
        </authorList>
    </citation>
    <scope>NUCLEOTIDE SEQUENCE</scope>
    <source>
        <strain evidence="6">IBT 29864</strain>
    </source>
</reference>
<dbReference type="InterPro" id="IPR029058">
    <property type="entry name" value="AB_hydrolase_fold"/>
</dbReference>
<comment type="caution">
    <text evidence="6">The sequence shown here is derived from an EMBL/GenBank/DDBJ whole genome shotgun (WGS) entry which is preliminary data.</text>
</comment>
<evidence type="ECO:0000256" key="3">
    <source>
        <dbReference type="ARBA" id="ARBA00022989"/>
    </source>
</evidence>
<feature type="transmembrane region" description="Helical" evidence="5">
    <location>
        <begin position="242"/>
        <end position="263"/>
    </location>
</feature>
<feature type="transmembrane region" description="Helical" evidence="5">
    <location>
        <begin position="218"/>
        <end position="236"/>
    </location>
</feature>
<evidence type="ECO:0000256" key="5">
    <source>
        <dbReference type="SAM" id="Phobius"/>
    </source>
</evidence>
<organism evidence="6 7">
    <name type="scientific">Penicillium cataractarum</name>
    <dbReference type="NCBI Taxonomy" id="2100454"/>
    <lineage>
        <taxon>Eukaryota</taxon>
        <taxon>Fungi</taxon>
        <taxon>Dikarya</taxon>
        <taxon>Ascomycota</taxon>
        <taxon>Pezizomycotina</taxon>
        <taxon>Eurotiomycetes</taxon>
        <taxon>Eurotiomycetidae</taxon>
        <taxon>Eurotiales</taxon>
        <taxon>Aspergillaceae</taxon>
        <taxon>Penicillium</taxon>
    </lineage>
</organism>
<feature type="transmembrane region" description="Helical" evidence="5">
    <location>
        <begin position="307"/>
        <end position="330"/>
    </location>
</feature>
<dbReference type="PANTHER" id="PTHR23502:SF149">
    <property type="entry name" value="TRANSPORTER, PUTATIVE-RELATED"/>
    <property type="match status" value="1"/>
</dbReference>
<dbReference type="RefSeq" id="XP_056553611.1">
    <property type="nucleotide sequence ID" value="XM_056701548.1"/>
</dbReference>
<gene>
    <name evidence="6" type="ORF">N7496_008629</name>
</gene>
<evidence type="ECO:0000256" key="2">
    <source>
        <dbReference type="ARBA" id="ARBA00022692"/>
    </source>
</evidence>
<dbReference type="GeneID" id="81440727"/>
<dbReference type="OrthoDB" id="5215911at2759"/>
<dbReference type="AlphaFoldDB" id="A0A9W9S1F3"/>
<keyword evidence="4 5" id="KW-0472">Membrane</keyword>
<dbReference type="PANTHER" id="PTHR23502">
    <property type="entry name" value="MAJOR FACILITATOR SUPERFAMILY"/>
    <property type="match status" value="1"/>
</dbReference>
<evidence type="ECO:0000313" key="7">
    <source>
        <dbReference type="Proteomes" id="UP001147782"/>
    </source>
</evidence>
<dbReference type="GO" id="GO:0072330">
    <property type="term" value="P:monocarboxylic acid biosynthetic process"/>
    <property type="evidence" value="ECO:0007669"/>
    <property type="project" value="UniProtKB-ARBA"/>
</dbReference>
<accession>A0A9W9S1F3</accession>
<proteinExistence type="predicted"/>
<keyword evidence="3 5" id="KW-1133">Transmembrane helix</keyword>
<sequence>MGSSGDEIAFEVLDRRIILQESLHAVLFLFQPVHLESNLKQEKATVLMFIYGGGFTEGASSVAFYDGMELVANNKDVIAVENDSVEISSAAAVQEKEEHSKTTTQHIDEVSDPFLHKGNPSKSQFNVYVVDKEWTKTLWLAFWVPWKLHLYPIVHYAAFVVSWSASCFLTVNLTQSQALTAPPYNWSSQAVGFTNFALLAATKKNGGVREPEMRLPTMIPYVLIAILGNFMIAYGYEHQWDWRVIVIVGYTCAGIQVAALPTIASTYVVDSYKPAVGSILVAITVNKNLWGYGFSKFITPWTESAGYLPAIMTNMCLTVFWCSFGFLFYFAGKNYFRKWTAKSSIWNLESH</sequence>
<dbReference type="GO" id="GO:0005886">
    <property type="term" value="C:plasma membrane"/>
    <property type="evidence" value="ECO:0007669"/>
    <property type="project" value="TreeGrafter"/>
</dbReference>
<protein>
    <submittedName>
        <fullName evidence="6">MFS transporter</fullName>
    </submittedName>
</protein>
<name>A0A9W9S1F3_9EURO</name>
<comment type="subcellular location">
    <subcellularLocation>
        <location evidence="1">Membrane</location>
        <topology evidence="1">Multi-pass membrane protein</topology>
    </subcellularLocation>
</comment>
<dbReference type="Gene3D" id="3.40.50.1820">
    <property type="entry name" value="alpha/beta hydrolase"/>
    <property type="match status" value="1"/>
</dbReference>
<evidence type="ECO:0000256" key="4">
    <source>
        <dbReference type="ARBA" id="ARBA00023136"/>
    </source>
</evidence>
<dbReference type="InterPro" id="IPR036259">
    <property type="entry name" value="MFS_trans_sf"/>
</dbReference>
<dbReference type="EMBL" id="JAPZBS010000007">
    <property type="protein sequence ID" value="KAJ5368869.1"/>
    <property type="molecule type" value="Genomic_DNA"/>
</dbReference>
<evidence type="ECO:0000256" key="1">
    <source>
        <dbReference type="ARBA" id="ARBA00004141"/>
    </source>
</evidence>
<keyword evidence="7" id="KW-1185">Reference proteome</keyword>
<dbReference type="SUPFAM" id="SSF103473">
    <property type="entry name" value="MFS general substrate transporter"/>
    <property type="match status" value="1"/>
</dbReference>
<dbReference type="GO" id="GO:0017000">
    <property type="term" value="P:antibiotic biosynthetic process"/>
    <property type="evidence" value="ECO:0007669"/>
    <property type="project" value="UniProtKB-ARBA"/>
</dbReference>
<dbReference type="Proteomes" id="UP001147782">
    <property type="component" value="Unassembled WGS sequence"/>
</dbReference>
<keyword evidence="2 5" id="KW-0812">Transmembrane</keyword>
<dbReference type="GO" id="GO:0022857">
    <property type="term" value="F:transmembrane transporter activity"/>
    <property type="evidence" value="ECO:0007669"/>
    <property type="project" value="TreeGrafter"/>
</dbReference>
<reference evidence="6" key="2">
    <citation type="journal article" date="2023" name="IMA Fungus">
        <title>Comparative genomic study of the Penicillium genus elucidates a diverse pangenome and 15 lateral gene transfer events.</title>
        <authorList>
            <person name="Petersen C."/>
            <person name="Sorensen T."/>
            <person name="Nielsen M.R."/>
            <person name="Sondergaard T.E."/>
            <person name="Sorensen J.L."/>
            <person name="Fitzpatrick D.A."/>
            <person name="Frisvad J.C."/>
            <person name="Nielsen K.L."/>
        </authorList>
    </citation>
    <scope>NUCLEOTIDE SEQUENCE</scope>
    <source>
        <strain evidence="6">IBT 29864</strain>
    </source>
</reference>